<dbReference type="PROSITE" id="PS50042">
    <property type="entry name" value="CNMP_BINDING_3"/>
    <property type="match status" value="1"/>
</dbReference>
<dbReference type="EMBL" id="ASPP01004696">
    <property type="protein sequence ID" value="ETO31794.1"/>
    <property type="molecule type" value="Genomic_DNA"/>
</dbReference>
<keyword evidence="3" id="KW-1185">Reference proteome</keyword>
<name>X6P139_RETFI</name>
<proteinExistence type="predicted"/>
<evidence type="ECO:0000259" key="1">
    <source>
        <dbReference type="PROSITE" id="PS50042"/>
    </source>
</evidence>
<dbReference type="SUPFAM" id="SSF51206">
    <property type="entry name" value="cAMP-binding domain-like"/>
    <property type="match status" value="1"/>
</dbReference>
<reference evidence="2 3" key="1">
    <citation type="journal article" date="2013" name="Curr. Biol.">
        <title>The Genome of the Foraminiferan Reticulomyxa filosa.</title>
        <authorList>
            <person name="Glockner G."/>
            <person name="Hulsmann N."/>
            <person name="Schleicher M."/>
            <person name="Noegel A.A."/>
            <person name="Eichinger L."/>
            <person name="Gallinger C."/>
            <person name="Pawlowski J."/>
            <person name="Sierra R."/>
            <person name="Euteneuer U."/>
            <person name="Pillet L."/>
            <person name="Moustafa A."/>
            <person name="Platzer M."/>
            <person name="Groth M."/>
            <person name="Szafranski K."/>
            <person name="Schliwa M."/>
        </authorList>
    </citation>
    <scope>NUCLEOTIDE SEQUENCE [LARGE SCALE GENOMIC DNA]</scope>
</reference>
<sequence length="168" mass="19199">FLQKVLSKHVLFESFCSNITERIITFMYCVDIRKGQKITCEEEPNRGFFVVEKGRLRGQSNDDDDSIASATSVVDDITATKSVRNNSNLSSLSEIPSRKQYYKRKDVFGEKALLYGVDTSSTVEALEGCRVWALDVHVFMEITKRRNDKLQMLQSIPLFSFGVDLFFC</sequence>
<dbReference type="InterPro" id="IPR000595">
    <property type="entry name" value="cNMP-bd_dom"/>
</dbReference>
<dbReference type="Proteomes" id="UP000023152">
    <property type="component" value="Unassembled WGS sequence"/>
</dbReference>
<organism evidence="2 3">
    <name type="scientific">Reticulomyxa filosa</name>
    <dbReference type="NCBI Taxonomy" id="46433"/>
    <lineage>
        <taxon>Eukaryota</taxon>
        <taxon>Sar</taxon>
        <taxon>Rhizaria</taxon>
        <taxon>Retaria</taxon>
        <taxon>Foraminifera</taxon>
        <taxon>Monothalamids</taxon>
        <taxon>Reticulomyxidae</taxon>
        <taxon>Reticulomyxa</taxon>
    </lineage>
</organism>
<dbReference type="InterPro" id="IPR014710">
    <property type="entry name" value="RmlC-like_jellyroll"/>
</dbReference>
<dbReference type="InterPro" id="IPR018490">
    <property type="entry name" value="cNMP-bd_dom_sf"/>
</dbReference>
<evidence type="ECO:0000313" key="2">
    <source>
        <dbReference type="EMBL" id="ETO31794.1"/>
    </source>
</evidence>
<feature type="domain" description="Cyclic nucleotide-binding" evidence="1">
    <location>
        <begin position="11"/>
        <end position="142"/>
    </location>
</feature>
<dbReference type="Gene3D" id="2.60.120.10">
    <property type="entry name" value="Jelly Rolls"/>
    <property type="match status" value="1"/>
</dbReference>
<accession>X6P139</accession>
<gene>
    <name evidence="2" type="ORF">RFI_05327</name>
</gene>
<evidence type="ECO:0000313" key="3">
    <source>
        <dbReference type="Proteomes" id="UP000023152"/>
    </source>
</evidence>
<dbReference type="CDD" id="cd00038">
    <property type="entry name" value="CAP_ED"/>
    <property type="match status" value="1"/>
</dbReference>
<protein>
    <recommendedName>
        <fullName evidence="1">Cyclic nucleotide-binding domain-containing protein</fullName>
    </recommendedName>
</protein>
<dbReference type="AlphaFoldDB" id="X6P139"/>
<comment type="caution">
    <text evidence="2">The sequence shown here is derived from an EMBL/GenBank/DDBJ whole genome shotgun (WGS) entry which is preliminary data.</text>
</comment>
<feature type="non-terminal residue" evidence="2">
    <location>
        <position position="1"/>
    </location>
</feature>